<dbReference type="SUPFAM" id="SSF51735">
    <property type="entry name" value="NAD(P)-binding Rossmann-fold domains"/>
    <property type="match status" value="1"/>
</dbReference>
<dbReference type="RefSeq" id="XP_022476632.1">
    <property type="nucleotide sequence ID" value="XM_022616927.1"/>
</dbReference>
<dbReference type="PANTHER" id="PTHR44229:SF4">
    <property type="entry name" value="15-HYDROXYPROSTAGLANDIN DEHYDROGENASE [NAD(+)]"/>
    <property type="match status" value="1"/>
</dbReference>
<comment type="similarity">
    <text evidence="1">Belongs to the short-chain dehydrogenases/reductases (SDR) family.</text>
</comment>
<proteinExistence type="inferred from homology"/>
<dbReference type="STRING" id="1209926.A0A1G4BDK2"/>
<dbReference type="Proteomes" id="UP000176998">
    <property type="component" value="Unassembled WGS sequence"/>
</dbReference>
<dbReference type="InterPro" id="IPR036291">
    <property type="entry name" value="NAD(P)-bd_dom_sf"/>
</dbReference>
<sequence>MTSDWAGLESLGKHFAACLGQSADVVDIDVELCEKGVVSSGIVIAPATLPLSQDPSDAKVGMYQTYAINTIAPIRLAQSVIEYWLQPEHRHLAGNVLWIASMAGYVHGLITPFYYSSNSAVVSMCKSLGSLEKIAGISNVAICPGVVDTPIFLPWYS</sequence>
<name>A0A1G4BDK2_9PEZI</name>
<evidence type="ECO:0000313" key="3">
    <source>
        <dbReference type="EMBL" id="OHE99484.1"/>
    </source>
</evidence>
<dbReference type="AlphaFoldDB" id="A0A1G4BDK2"/>
<dbReference type="GeneID" id="34558437"/>
<accession>A0A1G4BDK2</accession>
<dbReference type="GO" id="GO:0016616">
    <property type="term" value="F:oxidoreductase activity, acting on the CH-OH group of donors, NAD or NADP as acceptor"/>
    <property type="evidence" value="ECO:0007669"/>
    <property type="project" value="TreeGrafter"/>
</dbReference>
<keyword evidence="4" id="KW-1185">Reference proteome</keyword>
<keyword evidence="2" id="KW-0560">Oxidoreductase</keyword>
<reference evidence="3 4" key="1">
    <citation type="submission" date="2016-09" db="EMBL/GenBank/DDBJ databases">
        <authorList>
            <person name="Capua I."/>
            <person name="De Benedictis P."/>
            <person name="Joannis T."/>
            <person name="Lombin L.H."/>
            <person name="Cattoli G."/>
        </authorList>
    </citation>
    <scope>NUCLEOTIDE SEQUENCE [LARGE SCALE GENOMIC DNA]</scope>
    <source>
        <strain evidence="3 4">IMI 309357</strain>
    </source>
</reference>
<evidence type="ECO:0000313" key="4">
    <source>
        <dbReference type="Proteomes" id="UP000176998"/>
    </source>
</evidence>
<comment type="caution">
    <text evidence="3">The sequence shown here is derived from an EMBL/GenBank/DDBJ whole genome shotgun (WGS) entry which is preliminary data.</text>
</comment>
<dbReference type="Gene3D" id="3.40.50.720">
    <property type="entry name" value="NAD(P)-binding Rossmann-like Domain"/>
    <property type="match status" value="1"/>
</dbReference>
<organism evidence="3 4">
    <name type="scientific">Colletotrichum orchidophilum</name>
    <dbReference type="NCBI Taxonomy" id="1209926"/>
    <lineage>
        <taxon>Eukaryota</taxon>
        <taxon>Fungi</taxon>
        <taxon>Dikarya</taxon>
        <taxon>Ascomycota</taxon>
        <taxon>Pezizomycotina</taxon>
        <taxon>Sordariomycetes</taxon>
        <taxon>Hypocreomycetidae</taxon>
        <taxon>Glomerellales</taxon>
        <taxon>Glomerellaceae</taxon>
        <taxon>Colletotrichum</taxon>
    </lineage>
</organism>
<evidence type="ECO:0000256" key="2">
    <source>
        <dbReference type="ARBA" id="ARBA00023002"/>
    </source>
</evidence>
<dbReference type="PANTHER" id="PTHR44229">
    <property type="entry name" value="15-HYDROXYPROSTAGLANDIN DEHYDROGENASE [NAD(+)]"/>
    <property type="match status" value="1"/>
</dbReference>
<evidence type="ECO:0000256" key="1">
    <source>
        <dbReference type="ARBA" id="ARBA00006484"/>
    </source>
</evidence>
<dbReference type="GO" id="GO:0005737">
    <property type="term" value="C:cytoplasm"/>
    <property type="evidence" value="ECO:0007669"/>
    <property type="project" value="TreeGrafter"/>
</dbReference>
<dbReference type="OrthoDB" id="10490911at2759"/>
<dbReference type="InterPro" id="IPR002347">
    <property type="entry name" value="SDR_fam"/>
</dbReference>
<protein>
    <submittedName>
        <fullName evidence="3">Uncharacterized protein</fullName>
    </submittedName>
</protein>
<dbReference type="EMBL" id="MJBS01000036">
    <property type="protein sequence ID" value="OHE99484.1"/>
    <property type="molecule type" value="Genomic_DNA"/>
</dbReference>
<gene>
    <name evidence="3" type="ORF">CORC01_05284</name>
</gene>
<dbReference type="Pfam" id="PF00106">
    <property type="entry name" value="adh_short"/>
    <property type="match status" value="1"/>
</dbReference>